<dbReference type="AlphaFoldDB" id="A0AAW3YUY7"/>
<dbReference type="Proteomes" id="UP001193920">
    <property type="component" value="Unassembled WGS sequence"/>
</dbReference>
<dbReference type="GeneID" id="97126330"/>
<dbReference type="EMBL" id="JACXBF010000436">
    <property type="protein sequence ID" value="MBD2802010.1"/>
    <property type="molecule type" value="Genomic_DNA"/>
</dbReference>
<sequence>MNDNIENEKPMNLSAAGTISNVIITTLETSGVADNNVRVEFMDQHGTKNDKYLLQYPDKQIQGIGVYTTLLLALTNSIKVTLKTTGTIDKNGFGYISSVIISTI</sequence>
<reference evidence="1" key="2">
    <citation type="journal article" date="2024" name="Toxins">
        <title>Genome Sequence Analysis of Native Xenorhabdus Strains Isolated from Entomopathogenic Nematodes in Argentina.</title>
        <authorList>
            <person name="Palma L."/>
            <person name="Frizzo L."/>
            <person name="Kaiser S."/>
            <person name="Berry C."/>
            <person name="Caballero P."/>
            <person name="Bode H.B."/>
            <person name="Del Valle E.E."/>
        </authorList>
    </citation>
    <scope>NUCLEOTIDE SEQUENCE</scope>
    <source>
        <strain evidence="1">M</strain>
    </source>
</reference>
<gene>
    <name evidence="1" type="ORF">ID854_16610</name>
</gene>
<dbReference type="RefSeq" id="WP_038236408.1">
    <property type="nucleotide sequence ID" value="NZ_CAWNPE010000001.1"/>
</dbReference>
<evidence type="ECO:0000313" key="1">
    <source>
        <dbReference type="EMBL" id="MBD2802010.1"/>
    </source>
</evidence>
<organism evidence="1">
    <name type="scientific">Xenorhabdus szentirmaii</name>
    <dbReference type="NCBI Taxonomy" id="290112"/>
    <lineage>
        <taxon>Bacteria</taxon>
        <taxon>Pseudomonadati</taxon>
        <taxon>Pseudomonadota</taxon>
        <taxon>Gammaproteobacteria</taxon>
        <taxon>Enterobacterales</taxon>
        <taxon>Morganellaceae</taxon>
        <taxon>Xenorhabdus</taxon>
    </lineage>
</organism>
<protein>
    <submittedName>
        <fullName evidence="1">Uncharacterized protein</fullName>
    </submittedName>
</protein>
<name>A0AAW3YUY7_9GAMM</name>
<reference evidence="1" key="1">
    <citation type="submission" date="2020-09" db="EMBL/GenBank/DDBJ databases">
        <authorList>
            <person name="Palma L."/>
            <person name="Caballero P."/>
            <person name="Berry C."/>
            <person name="Del Valle E."/>
        </authorList>
    </citation>
    <scope>NUCLEOTIDE SEQUENCE</scope>
    <source>
        <strain evidence="1">M</strain>
    </source>
</reference>
<comment type="caution">
    <text evidence="1">The sequence shown here is derived from an EMBL/GenBank/DDBJ whole genome shotgun (WGS) entry which is preliminary data.</text>
</comment>
<accession>A0AAW3YUY7</accession>
<proteinExistence type="predicted"/>